<dbReference type="GO" id="GO:0019005">
    <property type="term" value="C:SCF ubiquitin ligase complex"/>
    <property type="evidence" value="ECO:0007669"/>
    <property type="project" value="TreeGrafter"/>
</dbReference>
<feature type="domain" description="F-box/LRR-repeat protein 15-like leucin rich repeat" evidence="2">
    <location>
        <begin position="105"/>
        <end position="268"/>
    </location>
</feature>
<evidence type="ECO:0000256" key="1">
    <source>
        <dbReference type="ARBA" id="ARBA00004430"/>
    </source>
</evidence>
<comment type="caution">
    <text evidence="3">The sequence shown here is derived from an EMBL/GenBank/DDBJ whole genome shotgun (WGS) entry which is preliminary data.</text>
</comment>
<comment type="subcellular location">
    <subcellularLocation>
        <location evidence="1">Cytoplasm</location>
        <location evidence="1">Cytoskeleton</location>
        <location evidence="1">Cilium axoneme</location>
    </subcellularLocation>
</comment>
<name>A0AAV1I7R6_9CHLO</name>
<gene>
    <name evidence="3" type="ORF">CVIRNUC_006006</name>
</gene>
<evidence type="ECO:0000313" key="3">
    <source>
        <dbReference type="EMBL" id="CAK0782811.1"/>
    </source>
</evidence>
<dbReference type="SMART" id="SM00367">
    <property type="entry name" value="LRR_CC"/>
    <property type="match status" value="7"/>
</dbReference>
<accession>A0AAV1I7R6</accession>
<reference evidence="3 4" key="1">
    <citation type="submission" date="2023-10" db="EMBL/GenBank/DDBJ databases">
        <authorList>
            <person name="Maclean D."/>
            <person name="Macfadyen A."/>
        </authorList>
    </citation>
    <scope>NUCLEOTIDE SEQUENCE [LARGE SCALE GENOMIC DNA]</scope>
</reference>
<dbReference type="SUPFAM" id="SSF52047">
    <property type="entry name" value="RNI-like"/>
    <property type="match status" value="1"/>
</dbReference>
<dbReference type="Pfam" id="PF25372">
    <property type="entry name" value="DUF7885"/>
    <property type="match status" value="1"/>
</dbReference>
<organism evidence="3 4">
    <name type="scientific">Coccomyxa viridis</name>
    <dbReference type="NCBI Taxonomy" id="1274662"/>
    <lineage>
        <taxon>Eukaryota</taxon>
        <taxon>Viridiplantae</taxon>
        <taxon>Chlorophyta</taxon>
        <taxon>core chlorophytes</taxon>
        <taxon>Trebouxiophyceae</taxon>
        <taxon>Trebouxiophyceae incertae sedis</taxon>
        <taxon>Coccomyxaceae</taxon>
        <taxon>Coccomyxa</taxon>
    </lineage>
</organism>
<evidence type="ECO:0000313" key="4">
    <source>
        <dbReference type="Proteomes" id="UP001314263"/>
    </source>
</evidence>
<evidence type="ECO:0000259" key="2">
    <source>
        <dbReference type="Pfam" id="PF25372"/>
    </source>
</evidence>
<proteinExistence type="predicted"/>
<dbReference type="InterPro" id="IPR057207">
    <property type="entry name" value="FBXL15_LRR"/>
</dbReference>
<dbReference type="Gene3D" id="3.80.10.10">
    <property type="entry name" value="Ribonuclease Inhibitor"/>
    <property type="match status" value="1"/>
</dbReference>
<dbReference type="GO" id="GO:0005930">
    <property type="term" value="C:axoneme"/>
    <property type="evidence" value="ECO:0007669"/>
    <property type="project" value="UniProtKB-SubCell"/>
</dbReference>
<keyword evidence="4" id="KW-1185">Reference proteome</keyword>
<dbReference type="GO" id="GO:0031146">
    <property type="term" value="P:SCF-dependent proteasomal ubiquitin-dependent protein catabolic process"/>
    <property type="evidence" value="ECO:0007669"/>
    <property type="project" value="TreeGrafter"/>
</dbReference>
<dbReference type="InterPro" id="IPR032675">
    <property type="entry name" value="LRR_dom_sf"/>
</dbReference>
<dbReference type="PANTHER" id="PTHR13318">
    <property type="entry name" value="PARTNER OF PAIRED, ISOFORM B-RELATED"/>
    <property type="match status" value="1"/>
</dbReference>
<dbReference type="InterPro" id="IPR006553">
    <property type="entry name" value="Leu-rich_rpt_Cys-con_subtyp"/>
</dbReference>
<dbReference type="AlphaFoldDB" id="A0AAV1I7R6"/>
<sequence>MLQHPSLWTELDLSNWQNPAPAFEVLKGTEGAREALRTVNLEFTVGIDDGNLETLSHYPLVTVNLNGCQKLTDSGVARFIKACPTLQELSLYWNLNVGLQTLGALSTSCTGLTSLNLSGCKSVTDAGIIQLAAACTALRQLDLTRCVKLGDAAYAAIAQHCTQLQELRLYASMPSARAVLGFSALKQLQLVDICGAHQVTGMPHYKEAIAALAAGGCLQHVNLTWCIQLTDAAVIALAKGSPNLQLLSLHGIRGITDAAVDTLAQHNNIDSSYERPIEPS</sequence>
<dbReference type="PANTHER" id="PTHR13318:SF95">
    <property type="entry name" value="F-BOX PROTEIN YLR352W"/>
    <property type="match status" value="1"/>
</dbReference>
<protein>
    <recommendedName>
        <fullName evidence="2">F-box/LRR-repeat protein 15-like leucin rich repeat domain-containing protein</fullName>
    </recommendedName>
</protein>
<dbReference type="EMBL" id="CAUYUE010000007">
    <property type="protein sequence ID" value="CAK0782811.1"/>
    <property type="molecule type" value="Genomic_DNA"/>
</dbReference>
<dbReference type="Proteomes" id="UP001314263">
    <property type="component" value="Unassembled WGS sequence"/>
</dbReference>